<feature type="compositionally biased region" description="Basic and acidic residues" evidence="2">
    <location>
        <begin position="1781"/>
        <end position="1822"/>
    </location>
</feature>
<dbReference type="OMA" id="ANDIETH"/>
<feature type="region of interest" description="Disordered" evidence="2">
    <location>
        <begin position="105"/>
        <end position="140"/>
    </location>
</feature>
<organism evidence="4 5">
    <name type="scientific">Chara braunii</name>
    <name type="common">Braun's stonewort</name>
    <dbReference type="NCBI Taxonomy" id="69332"/>
    <lineage>
        <taxon>Eukaryota</taxon>
        <taxon>Viridiplantae</taxon>
        <taxon>Streptophyta</taxon>
        <taxon>Charophyceae</taxon>
        <taxon>Charales</taxon>
        <taxon>Characeae</taxon>
        <taxon>Chara</taxon>
    </lineage>
</organism>
<name>A0A388KRI4_CHABU</name>
<feature type="compositionally biased region" description="Acidic residues" evidence="2">
    <location>
        <begin position="1747"/>
        <end position="1777"/>
    </location>
</feature>
<accession>A0A388KRI4</accession>
<evidence type="ECO:0000256" key="2">
    <source>
        <dbReference type="SAM" id="MobiDB-lite"/>
    </source>
</evidence>
<feature type="region of interest" description="Disordered" evidence="2">
    <location>
        <begin position="2126"/>
        <end position="2167"/>
    </location>
</feature>
<feature type="coiled-coil region" evidence="1">
    <location>
        <begin position="2077"/>
        <end position="2111"/>
    </location>
</feature>
<feature type="compositionally biased region" description="Basic and acidic residues" evidence="2">
    <location>
        <begin position="2029"/>
        <end position="2040"/>
    </location>
</feature>
<feature type="region of interest" description="Disordered" evidence="2">
    <location>
        <begin position="63"/>
        <end position="88"/>
    </location>
</feature>
<dbReference type="GO" id="GO:0007076">
    <property type="term" value="P:mitotic chromosome condensation"/>
    <property type="evidence" value="ECO:0007669"/>
    <property type="project" value="TreeGrafter"/>
</dbReference>
<feature type="compositionally biased region" description="Basic and acidic residues" evidence="2">
    <location>
        <begin position="1842"/>
        <end position="1851"/>
    </location>
</feature>
<evidence type="ECO:0000256" key="1">
    <source>
        <dbReference type="SAM" id="Coils"/>
    </source>
</evidence>
<dbReference type="Gene3D" id="1.10.287.1490">
    <property type="match status" value="1"/>
</dbReference>
<feature type="compositionally biased region" description="Gly residues" evidence="2">
    <location>
        <begin position="1699"/>
        <end position="1738"/>
    </location>
</feature>
<dbReference type="Gramene" id="GBG72680">
    <property type="protein sequence ID" value="GBG72680"/>
    <property type="gene ID" value="CBR_g12249"/>
</dbReference>
<evidence type="ECO:0000313" key="4">
    <source>
        <dbReference type="EMBL" id="GBG72680.1"/>
    </source>
</evidence>
<evidence type="ECO:0000256" key="3">
    <source>
        <dbReference type="SAM" id="Phobius"/>
    </source>
</evidence>
<feature type="coiled-coil region" evidence="1">
    <location>
        <begin position="1142"/>
        <end position="1239"/>
    </location>
</feature>
<feature type="region of interest" description="Disordered" evidence="2">
    <location>
        <begin position="1685"/>
        <end position="1897"/>
    </location>
</feature>
<protein>
    <submittedName>
        <fullName evidence="4">Uncharacterized protein</fullName>
    </submittedName>
</protein>
<keyword evidence="3" id="KW-0472">Membrane</keyword>
<sequence length="2201" mass="243408">MEQQELERRVEEAEAKMEELKMNMEVKESLIADSATQLEKALSTVQAKEEEIVSLKKRISEAEADVSRLGSAQRAAQTKAADLEDAMSSKVREFELAEAALREEMATKDRQLERTGNDLQRSREDLAARDEDANRKDEKLSAAEEVTRELRARCEEVEKAVADRQCALDSLERQRAELEQRLQSANEEAIREKAEMAQQIRSLTESLTGLESKLAAKEEVEASLGARVSALTQEVDQSESALAQLERNVSMAEGKLADKVKDLEAVEIRLKDLEREKEGLTKALSESERTVSCTAEELQEVSAKLAAAADSRVESEQRVTELGAALSAKSAAAEKAAADLTAALEREESMSGKMAEMTQLLDAAESELQRAKEELAKRSDALNAAAEASYSTAELLKEWKDKGEDLSRRLTEKISELEVAESAGAALRRKVEQLEHGVKMERDKRECEVRELSEASLAREQALELNLKKAESSLEQSRMHVYRLEEEVKESAEGLRLAMAEAEELRRGHENREAELVGKIDTLTAASAEREDVIADLGVAAEELESKLAAATAEAEKREGALRLALSEAEESLKNQEERHADLVGEVNELKSSLARREEMVKELAAVREELQAKVAAAMVETASKEKQLEAVTAQRDALSALLKELETQVDELRQLLEAREAVLAGQVKDLKATLYEREGEVANLGAVIDELKTSLAASLLETGETQKQLDELTAQRDALSAFLKEADEKGEDLQRCSAEKAAAFELEVKQLKTALTQREEVVAELSAVTEELKAGAEQLKAKLAAATAEGGHTQEQVVAVTSERDALLVSLEAAEKKAEELLKTHRDEVAEIRGELEGWKGLLAKRGEEVSELGALAEELKAKLATAASEMEEERKELVEVAAQRDALAASLKVSEGKLSQAEAEVSQRTELLKDVQGKWLEAEERASEKERLLKEAEMSEKETAKELLATKGELEMKRREAAAALEGVAHTAESLRAAEAASQGLRREITELKSAAEASERRANDVERKMEETDVLLRETQAQLTVQLKELEARGKEAEDATLDMEAKAARNRELTAMLEDAEKRFAEEESRSRSLEAAVQEANTLQSLLREETDEMEKRAAMLDDALQSAASELLCREEEIARLRKSEEEVRLAAECRVEELTSSVDMAEKRIAEAETRAREAEARFQEAERTAQALDEALQAALRDLSEMKELRGELSNVATQRDQLDRALEEAKMRLEEKAALLLDERVKVEAMTENAAQLRSLLDKRTEMDYRRRQETQAMLVALDEALAGLFPTGVDDASQGDENVDADKKGKSEVGVAGLLRATDLKRVISQVGAMEGFVMRLCAGDDEAELGETQHWQGKMVRRGLDALLTAVEARAISEEEKLEGLNLALAESMGEASALREANDRLEERARQLDRALQAAIEKLEEEEAERKKLMSMVPDDREMDSYRETIGEAERTIRVLGSKLNAEEEIAEQAQKKVDELEMRVATLEAALAEQQAKLEVAERERAEAKRLADDLAASMEAEAAEPSETPDKMVGAGQPGAAQELVLKPRGMDASVWANGTGMRDGDTSGEVSGSAAAGTKAVADEDAGLVPRKDPGWVIVESDGVDGKDDSMSVRHLQEKVVNLDAMWQKDRQQMIDIGGGVFAVWIWYTNAPFSVWQKELLERKLRQIGGAKNQLDNEVQRLRAREASLASQEELEVEQEEGGEAGGVGGGVGGAGGGRGAGEGVGGGTTGEVAGGGAGVAGGGEREKERDEEWEELEEWEREEEKEREEEWEEEEWEEYEIVVEQQKEQEREEERGEERGQEQEKQREEEQEREEQQGGKREKEREEREEELEEREEELEEVEEQEKEREEDKVVVEQQEQQPQVEVVMKVEGEQPSTSTPPPPPLTATQQKKELQEQLQRQQDVLAALERQEAAELEAATDNSRREYLLEQLDKVLTDDRCAQVTKHLAEMIILEHKITSSHFRNWDDRFDRLERRVDDLAAQQSKILDAIQNLTAQLSAAKLIAPQLPLIKPKPSPPSTPPSLMHKLEQRLAQKPEENHESTVDAVENPPCDESGAQGPHAAIGAQAEEAKKTEVGEVQAALEATIADLRQTVKNLEKQLMDAEMQRSKLAESKDSSDFDRVAKCPAAEATEMHGASGSSMRKRSTGKRTDKSALGDGRLSGKENAGKKKNPVVSLLPTLLTHSLIAILALGVGSTLSPVIKW</sequence>
<feature type="coiled-coil region" evidence="1">
    <location>
        <begin position="467"/>
        <end position="663"/>
    </location>
</feature>
<keyword evidence="1" id="KW-0175">Coiled coil</keyword>
<keyword evidence="3" id="KW-0812">Transmembrane</keyword>
<comment type="caution">
    <text evidence="4">The sequence shown here is derived from an EMBL/GenBank/DDBJ whole genome shotgun (WGS) entry which is preliminary data.</text>
</comment>
<feature type="coiled-coil region" evidence="1">
    <location>
        <begin position="330"/>
        <end position="388"/>
    </location>
</feature>
<dbReference type="PANTHER" id="PTHR43941">
    <property type="entry name" value="STRUCTURAL MAINTENANCE OF CHROMOSOMES PROTEIN 2"/>
    <property type="match status" value="1"/>
</dbReference>
<feature type="coiled-coil region" evidence="1">
    <location>
        <begin position="977"/>
        <end position="1098"/>
    </location>
</feature>
<feature type="compositionally biased region" description="Acidic residues" evidence="2">
    <location>
        <begin position="1688"/>
        <end position="1698"/>
    </location>
</feature>
<evidence type="ECO:0000313" key="5">
    <source>
        <dbReference type="Proteomes" id="UP000265515"/>
    </source>
</evidence>
<dbReference type="GO" id="GO:0000796">
    <property type="term" value="C:condensin complex"/>
    <property type="evidence" value="ECO:0007669"/>
    <property type="project" value="TreeGrafter"/>
</dbReference>
<feature type="compositionally biased region" description="Basic and acidic residues" evidence="2">
    <location>
        <begin position="2146"/>
        <end position="2165"/>
    </location>
</feature>
<feature type="transmembrane region" description="Helical" evidence="3">
    <location>
        <begin position="2178"/>
        <end position="2199"/>
    </location>
</feature>
<proteinExistence type="predicted"/>
<feature type="region of interest" description="Disordered" evidence="2">
    <location>
        <begin position="2029"/>
        <end position="2068"/>
    </location>
</feature>
<feature type="compositionally biased region" description="Low complexity" evidence="2">
    <location>
        <begin position="1852"/>
        <end position="1866"/>
    </location>
</feature>
<reference evidence="4 5" key="1">
    <citation type="journal article" date="2018" name="Cell">
        <title>The Chara Genome: Secondary Complexity and Implications for Plant Terrestrialization.</title>
        <authorList>
            <person name="Nishiyama T."/>
            <person name="Sakayama H."/>
            <person name="Vries J.D."/>
            <person name="Buschmann H."/>
            <person name="Saint-Marcoux D."/>
            <person name="Ullrich K.K."/>
            <person name="Haas F.B."/>
            <person name="Vanderstraeten L."/>
            <person name="Becker D."/>
            <person name="Lang D."/>
            <person name="Vosolsobe S."/>
            <person name="Rombauts S."/>
            <person name="Wilhelmsson P.K.I."/>
            <person name="Janitza P."/>
            <person name="Kern R."/>
            <person name="Heyl A."/>
            <person name="Rumpler F."/>
            <person name="Villalobos L.I.A.C."/>
            <person name="Clay J.M."/>
            <person name="Skokan R."/>
            <person name="Toyoda A."/>
            <person name="Suzuki Y."/>
            <person name="Kagoshima H."/>
            <person name="Schijlen E."/>
            <person name="Tajeshwar N."/>
            <person name="Catarino B."/>
            <person name="Hetherington A.J."/>
            <person name="Saltykova A."/>
            <person name="Bonnot C."/>
            <person name="Breuninger H."/>
            <person name="Symeonidi A."/>
            <person name="Radhakrishnan G.V."/>
            <person name="Van Nieuwerburgh F."/>
            <person name="Deforce D."/>
            <person name="Chang C."/>
            <person name="Karol K.G."/>
            <person name="Hedrich R."/>
            <person name="Ulvskov P."/>
            <person name="Glockner G."/>
            <person name="Delwiche C.F."/>
            <person name="Petrasek J."/>
            <person name="Van de Peer Y."/>
            <person name="Friml J."/>
            <person name="Beilby M."/>
            <person name="Dolan L."/>
            <person name="Kohara Y."/>
            <person name="Sugano S."/>
            <person name="Fujiyama A."/>
            <person name="Delaux P.-M."/>
            <person name="Quint M."/>
            <person name="TheiBen G."/>
            <person name="Hagemann M."/>
            <person name="Harholt J."/>
            <person name="Dunand C."/>
            <person name="Zachgo S."/>
            <person name="Langdale J."/>
            <person name="Maumus F."/>
            <person name="Straeten D.V.D."/>
            <person name="Gould S.B."/>
            <person name="Rensing S.A."/>
        </authorList>
    </citation>
    <scope>NUCLEOTIDE SEQUENCE [LARGE SCALE GENOMIC DNA]</scope>
    <source>
        <strain evidence="4 5">S276</strain>
    </source>
</reference>
<dbReference type="GO" id="GO:0000785">
    <property type="term" value="C:chromatin"/>
    <property type="evidence" value="ECO:0007669"/>
    <property type="project" value="TreeGrafter"/>
</dbReference>
<feature type="coiled-coil region" evidence="1">
    <location>
        <begin position="1380"/>
        <end position="1514"/>
    </location>
</feature>
<dbReference type="PANTHER" id="PTHR43941:SF1">
    <property type="entry name" value="STRUCTURAL MAINTENANCE OF CHROMOSOMES PROTEIN 2"/>
    <property type="match status" value="1"/>
</dbReference>
<feature type="compositionally biased region" description="Acidic residues" evidence="2">
    <location>
        <begin position="1823"/>
        <end position="1841"/>
    </location>
</feature>
<keyword evidence="3" id="KW-1133">Transmembrane helix</keyword>
<gene>
    <name evidence="4" type="ORF">CBR_g12249</name>
</gene>
<dbReference type="GO" id="GO:0000793">
    <property type="term" value="C:condensed chromosome"/>
    <property type="evidence" value="ECO:0007669"/>
    <property type="project" value="TreeGrafter"/>
</dbReference>
<keyword evidence="5" id="KW-1185">Reference proteome</keyword>
<dbReference type="Proteomes" id="UP000265515">
    <property type="component" value="Unassembled WGS sequence"/>
</dbReference>
<dbReference type="EMBL" id="BFEA01000170">
    <property type="protein sequence ID" value="GBG72680.1"/>
    <property type="molecule type" value="Genomic_DNA"/>
</dbReference>
<feature type="coiled-coil region" evidence="1">
    <location>
        <begin position="763"/>
        <end position="892"/>
    </location>
</feature>
<dbReference type="GO" id="GO:0003682">
    <property type="term" value="F:chromatin binding"/>
    <property type="evidence" value="ECO:0007669"/>
    <property type="project" value="TreeGrafter"/>
</dbReference>